<dbReference type="PROSITE" id="PS50011">
    <property type="entry name" value="PROTEIN_KINASE_DOM"/>
    <property type="match status" value="1"/>
</dbReference>
<name>A0ABS4S8Z8_9BACI</name>
<dbReference type="SUPFAM" id="SSF56112">
    <property type="entry name" value="Protein kinase-like (PK-like)"/>
    <property type="match status" value="1"/>
</dbReference>
<dbReference type="GO" id="GO:0016301">
    <property type="term" value="F:kinase activity"/>
    <property type="evidence" value="ECO:0007669"/>
    <property type="project" value="UniProtKB-KW"/>
</dbReference>
<keyword evidence="4" id="KW-0808">Transferase</keyword>
<dbReference type="RefSeq" id="WP_226981316.1">
    <property type="nucleotide sequence ID" value="NZ_JAGIKX010000017.1"/>
</dbReference>
<accession>A0ABS4S8Z8</accession>
<keyword evidence="4" id="KW-0418">Kinase</keyword>
<feature type="transmembrane region" description="Helical" evidence="2">
    <location>
        <begin position="483"/>
        <end position="504"/>
    </location>
</feature>
<reference evidence="4 5" key="1">
    <citation type="submission" date="2021-03" db="EMBL/GenBank/DDBJ databases">
        <title>Genomic Encyclopedia of Type Strains, Phase IV (KMG-IV): sequencing the most valuable type-strain genomes for metagenomic binning, comparative biology and taxonomic classification.</title>
        <authorList>
            <person name="Goeker M."/>
        </authorList>
    </citation>
    <scope>NUCLEOTIDE SEQUENCE [LARGE SCALE GENOMIC DNA]</scope>
    <source>
        <strain evidence="4 5">DSM 25790</strain>
    </source>
</reference>
<evidence type="ECO:0000256" key="1">
    <source>
        <dbReference type="ARBA" id="ARBA00009670"/>
    </source>
</evidence>
<dbReference type="InterPro" id="IPR050154">
    <property type="entry name" value="UbiB_kinase"/>
</dbReference>
<feature type="transmembrane region" description="Helical" evidence="2">
    <location>
        <begin position="394"/>
        <end position="412"/>
    </location>
</feature>
<dbReference type="PANTHER" id="PTHR10566:SF113">
    <property type="entry name" value="PROTEIN ACTIVITY OF BC1 COMPLEX KINASE 7, CHLOROPLASTIC"/>
    <property type="match status" value="1"/>
</dbReference>
<evidence type="ECO:0000259" key="3">
    <source>
        <dbReference type="PROSITE" id="PS50011"/>
    </source>
</evidence>
<dbReference type="InterPro" id="IPR011009">
    <property type="entry name" value="Kinase-like_dom_sf"/>
</dbReference>
<dbReference type="PANTHER" id="PTHR10566">
    <property type="entry name" value="CHAPERONE-ACTIVITY OF BC1 COMPLEX CABC1 -RELATED"/>
    <property type="match status" value="1"/>
</dbReference>
<comment type="similarity">
    <text evidence="1">Belongs to the protein kinase superfamily. ADCK protein kinase family.</text>
</comment>
<protein>
    <submittedName>
        <fullName evidence="4">Unusual protein kinase regulating ubiquinone biosynthesis (AarF/ABC1/UbiB family)</fullName>
    </submittedName>
</protein>
<comment type="caution">
    <text evidence="4">The sequence shown here is derived from an EMBL/GenBank/DDBJ whole genome shotgun (WGS) entry which is preliminary data.</text>
</comment>
<dbReference type="EMBL" id="JAGIKX010000017">
    <property type="protein sequence ID" value="MBP2257965.1"/>
    <property type="molecule type" value="Genomic_DNA"/>
</dbReference>
<evidence type="ECO:0000313" key="5">
    <source>
        <dbReference type="Proteomes" id="UP001519294"/>
    </source>
</evidence>
<keyword evidence="2" id="KW-0472">Membrane</keyword>
<dbReference type="Pfam" id="PF03109">
    <property type="entry name" value="ABC1"/>
    <property type="match status" value="1"/>
</dbReference>
<feature type="transmembrane region" description="Helical" evidence="2">
    <location>
        <begin position="510"/>
        <end position="533"/>
    </location>
</feature>
<dbReference type="InterPro" id="IPR000719">
    <property type="entry name" value="Prot_kinase_dom"/>
</dbReference>
<sequence length="543" mass="63949">MKYNIIYRTTIIVWMTVKFIYQIYSFHIRNRIWDERTKQKWNNLLIKMAKEYRRNAIKLGGVLIKVGQFLGTRADIMPDVFIKELTGLVDRVPAMHFDYAKAILEKEWNANLDHHLKEISKSSIASASIGEVYRATLKDGSDVAIKVQRYRVQDIFHMDFKALKIVFWIISTFTSFGKKADLSELYQELIYVMAKELDFEQELHYGTYFKERYHNKSSIYIPGYYKKLCTKKVLVMEWVDGAKITDLHFLNRHQISPKRTAKSLFYFYIDQFLSNGYFHADPHAGNILMQQDGTIVIIDFGMVGEIRKQDTHYFKRLIQSLITDDYDNVIEILEEMNFILPNANKRKLRKILEHTVEMYEDGSMKRMDTQVIDQLMKDVRHIIKDQPIQLPADYLYLGRAISIIFGILVNLYPEADLKKWAKPKIKEWVGGRSITESVYKQIAKETVQPAFSFPKAMLNWLESGEKDRQWDREKQQAKLKHHYYLLVEITSFIMLLISMGFAIYANHFALAILETISISAIGIFFLILFASLVKHYYMIQSRR</sequence>
<dbReference type="Proteomes" id="UP001519294">
    <property type="component" value="Unassembled WGS sequence"/>
</dbReference>
<evidence type="ECO:0000313" key="4">
    <source>
        <dbReference type="EMBL" id="MBP2257965.1"/>
    </source>
</evidence>
<feature type="domain" description="Protein kinase" evidence="3">
    <location>
        <begin position="118"/>
        <end position="485"/>
    </location>
</feature>
<dbReference type="CDD" id="cd05121">
    <property type="entry name" value="ABC1_ADCK3-like"/>
    <property type="match status" value="1"/>
</dbReference>
<organism evidence="4 5">
    <name type="scientific">Virgibacillus alimentarius</name>
    <dbReference type="NCBI Taxonomy" id="698769"/>
    <lineage>
        <taxon>Bacteria</taxon>
        <taxon>Bacillati</taxon>
        <taxon>Bacillota</taxon>
        <taxon>Bacilli</taxon>
        <taxon>Bacillales</taxon>
        <taxon>Bacillaceae</taxon>
        <taxon>Virgibacillus</taxon>
    </lineage>
</organism>
<dbReference type="Gene3D" id="1.10.510.10">
    <property type="entry name" value="Transferase(Phosphotransferase) domain 1"/>
    <property type="match status" value="1"/>
</dbReference>
<gene>
    <name evidence="4" type="ORF">J2Z81_001935</name>
</gene>
<evidence type="ECO:0000256" key="2">
    <source>
        <dbReference type="SAM" id="Phobius"/>
    </source>
</evidence>
<keyword evidence="2" id="KW-0812">Transmembrane</keyword>
<dbReference type="InterPro" id="IPR004147">
    <property type="entry name" value="ABC1_dom"/>
</dbReference>
<keyword evidence="2" id="KW-1133">Transmembrane helix</keyword>
<keyword evidence="5" id="KW-1185">Reference proteome</keyword>
<keyword evidence="4" id="KW-0830">Ubiquinone</keyword>
<proteinExistence type="inferred from homology"/>